<dbReference type="STRING" id="210143.A0A1R3J9L1"/>
<dbReference type="Gramene" id="OMO91525">
    <property type="protein sequence ID" value="OMO91525"/>
    <property type="gene ID" value="CCACVL1_07087"/>
</dbReference>
<evidence type="ECO:0000313" key="4">
    <source>
        <dbReference type="Proteomes" id="UP000188268"/>
    </source>
</evidence>
<dbReference type="PANTHER" id="PTHR31580">
    <property type="entry name" value="FILAMENT-LIKE PLANT PROTEIN 4"/>
    <property type="match status" value="1"/>
</dbReference>
<dbReference type="OrthoDB" id="1926355at2759"/>
<dbReference type="Pfam" id="PF05911">
    <property type="entry name" value="FPP"/>
    <property type="match status" value="1"/>
</dbReference>
<evidence type="ECO:0000256" key="1">
    <source>
        <dbReference type="ARBA" id="ARBA00005921"/>
    </source>
</evidence>
<comment type="caution">
    <text evidence="3">The sequence shown here is derived from an EMBL/GenBank/DDBJ whole genome shotgun (WGS) entry which is preliminary data.</text>
</comment>
<keyword evidence="2" id="KW-0175">Coiled coil</keyword>
<evidence type="ECO:0000256" key="2">
    <source>
        <dbReference type="ARBA" id="ARBA00023054"/>
    </source>
</evidence>
<dbReference type="InterPro" id="IPR008587">
    <property type="entry name" value="FPP_plant"/>
</dbReference>
<dbReference type="EMBL" id="AWWV01008313">
    <property type="protein sequence ID" value="OMO91525.1"/>
    <property type="molecule type" value="Genomic_DNA"/>
</dbReference>
<protein>
    <submittedName>
        <fullName evidence="3">Uncharacterized protein</fullName>
    </submittedName>
</protein>
<evidence type="ECO:0000313" key="3">
    <source>
        <dbReference type="EMBL" id="OMO91525.1"/>
    </source>
</evidence>
<sequence>MEVIILIGVTGLEGIDVVFSNTGYPVVFSDTGWEKAMKEVLALKQQLDVATKKHAAVEDRVGHLHGALKKCVSDNLKKLEKSKTGKSMNLLPINGMNWNFLSLRVRFYTSRLNLKPFIQSLRLLRKRIQLSYDSPMKHTPFNFAAVPLSDMKRLDLHVPSPVVTKQTRIPFPASRI</sequence>
<comment type="similarity">
    <text evidence="1">Belongs to the FPP family.</text>
</comment>
<organism evidence="3 4">
    <name type="scientific">Corchorus capsularis</name>
    <name type="common">Jute</name>
    <dbReference type="NCBI Taxonomy" id="210143"/>
    <lineage>
        <taxon>Eukaryota</taxon>
        <taxon>Viridiplantae</taxon>
        <taxon>Streptophyta</taxon>
        <taxon>Embryophyta</taxon>
        <taxon>Tracheophyta</taxon>
        <taxon>Spermatophyta</taxon>
        <taxon>Magnoliopsida</taxon>
        <taxon>eudicotyledons</taxon>
        <taxon>Gunneridae</taxon>
        <taxon>Pentapetalae</taxon>
        <taxon>rosids</taxon>
        <taxon>malvids</taxon>
        <taxon>Malvales</taxon>
        <taxon>Malvaceae</taxon>
        <taxon>Grewioideae</taxon>
        <taxon>Apeibeae</taxon>
        <taxon>Corchorus</taxon>
    </lineage>
</organism>
<name>A0A1R3J9L1_COCAP</name>
<dbReference type="AlphaFoldDB" id="A0A1R3J9L1"/>
<proteinExistence type="inferred from homology"/>
<dbReference type="PANTHER" id="PTHR31580:SF49">
    <property type="entry name" value="FILAMENT-LIKE PLANT PROTEIN 3"/>
    <property type="match status" value="1"/>
</dbReference>
<keyword evidence="4" id="KW-1185">Reference proteome</keyword>
<gene>
    <name evidence="3" type="ORF">CCACVL1_07087</name>
</gene>
<reference evidence="3 4" key="1">
    <citation type="submission" date="2013-09" db="EMBL/GenBank/DDBJ databases">
        <title>Corchorus capsularis genome sequencing.</title>
        <authorList>
            <person name="Alam M."/>
            <person name="Haque M.S."/>
            <person name="Islam M.S."/>
            <person name="Emdad E.M."/>
            <person name="Islam M.M."/>
            <person name="Ahmed B."/>
            <person name="Halim A."/>
            <person name="Hossen Q.M.M."/>
            <person name="Hossain M.Z."/>
            <person name="Ahmed R."/>
            <person name="Khan M.M."/>
            <person name="Islam R."/>
            <person name="Rashid M.M."/>
            <person name="Khan S.A."/>
            <person name="Rahman M.S."/>
            <person name="Alam M."/>
        </authorList>
    </citation>
    <scope>NUCLEOTIDE SEQUENCE [LARGE SCALE GENOMIC DNA]</scope>
    <source>
        <strain evidence="4">cv. CVL-1</strain>
        <tissue evidence="3">Whole seedling</tissue>
    </source>
</reference>
<accession>A0A1R3J9L1</accession>
<dbReference type="Proteomes" id="UP000188268">
    <property type="component" value="Unassembled WGS sequence"/>
</dbReference>